<name>A0A1H3JQD3_9BACT</name>
<proteinExistence type="inferred from homology"/>
<accession>A0A1H3JQD3</accession>
<dbReference type="PANTHER" id="PTHR34699">
    <property type="match status" value="1"/>
</dbReference>
<evidence type="ECO:0000313" key="12">
    <source>
        <dbReference type="EMBL" id="SDY42133.1"/>
    </source>
</evidence>
<comment type="cofactor">
    <cofactor evidence="1">
        <name>Mn(2+)</name>
        <dbReference type="ChEBI" id="CHEBI:29035"/>
    </cofactor>
</comment>
<gene>
    <name evidence="12" type="ORF">SAMN05444412_101104</name>
</gene>
<evidence type="ECO:0000256" key="2">
    <source>
        <dbReference type="ARBA" id="ARBA00022723"/>
    </source>
</evidence>
<comment type="caution">
    <text evidence="12">The sequence shown here is derived from an EMBL/GenBank/DDBJ whole genome shotgun (WGS) entry which is preliminary data.</text>
</comment>
<keyword evidence="7 10" id="KW-0464">Manganese</keyword>
<comment type="cofactor">
    <cofactor evidence="10">
        <name>Mg(2+)</name>
        <dbReference type="ChEBI" id="CHEBI:18420"/>
    </cofactor>
    <cofactor evidence="10">
        <name>Mn(2+)</name>
        <dbReference type="ChEBI" id="CHEBI:29035"/>
    </cofactor>
    <text evidence="10">Binds 1 divalent metal cation per subunit; can use either Mg(2+) or Mn(2+).</text>
</comment>
<feature type="domain" description="Non-canonical purine NTP phosphatase/PRRC1" evidence="11">
    <location>
        <begin position="21"/>
        <end position="184"/>
    </location>
</feature>
<dbReference type="Proteomes" id="UP000199663">
    <property type="component" value="Unassembled WGS sequence"/>
</dbReference>
<evidence type="ECO:0000256" key="6">
    <source>
        <dbReference type="ARBA" id="ARBA00023080"/>
    </source>
</evidence>
<comment type="function">
    <text evidence="10">Phosphatase that hydrolyzes non-canonical purine nucleotides such as XTP and ITP to their respective diphosphate derivatives. Probably excludes non-canonical purines from DNA/RNA precursor pool, thus preventing their incorporation into DNA/RNA and avoiding chromosomal lesions.</text>
</comment>
<comment type="subunit">
    <text evidence="10">Homodimer.</text>
</comment>
<evidence type="ECO:0000256" key="4">
    <source>
        <dbReference type="ARBA" id="ARBA00022801"/>
    </source>
</evidence>
<evidence type="ECO:0000256" key="10">
    <source>
        <dbReference type="HAMAP-Rule" id="MF_00648"/>
    </source>
</evidence>
<dbReference type="NCBIfam" id="NF003459">
    <property type="entry name" value="PRK05074.1"/>
    <property type="match status" value="1"/>
</dbReference>
<organism evidence="12 13">
    <name type="scientific">Rhodonellum ikkaensis</name>
    <dbReference type="NCBI Taxonomy" id="336829"/>
    <lineage>
        <taxon>Bacteria</taxon>
        <taxon>Pseudomonadati</taxon>
        <taxon>Bacteroidota</taxon>
        <taxon>Cytophagia</taxon>
        <taxon>Cytophagales</taxon>
        <taxon>Cytophagaceae</taxon>
        <taxon>Rhodonellum</taxon>
    </lineage>
</organism>
<dbReference type="SUPFAM" id="SSF52972">
    <property type="entry name" value="ITPase-like"/>
    <property type="match status" value="1"/>
</dbReference>
<keyword evidence="3 10" id="KW-0547">Nucleotide-binding</keyword>
<evidence type="ECO:0000313" key="13">
    <source>
        <dbReference type="Proteomes" id="UP000199663"/>
    </source>
</evidence>
<keyword evidence="5 10" id="KW-0460">Magnesium</keyword>
<keyword evidence="13" id="KW-1185">Reference proteome</keyword>
<dbReference type="Gene3D" id="3.90.950.10">
    <property type="match status" value="1"/>
</dbReference>
<evidence type="ECO:0000256" key="1">
    <source>
        <dbReference type="ARBA" id="ARBA00001936"/>
    </source>
</evidence>
<reference evidence="12 13" key="1">
    <citation type="submission" date="2016-10" db="EMBL/GenBank/DDBJ databases">
        <authorList>
            <person name="Varghese N."/>
            <person name="Submissions S."/>
        </authorList>
    </citation>
    <scope>NUCLEOTIDE SEQUENCE [LARGE SCALE GENOMIC DNA]</scope>
    <source>
        <strain evidence="12 13">DSM 17997</strain>
    </source>
</reference>
<dbReference type="EC" id="3.6.1.73" evidence="10"/>
<comment type="catalytic activity">
    <reaction evidence="9 10">
        <text>XTP + H2O = XDP + phosphate + H(+)</text>
        <dbReference type="Rhea" id="RHEA:28406"/>
        <dbReference type="ChEBI" id="CHEBI:15377"/>
        <dbReference type="ChEBI" id="CHEBI:15378"/>
        <dbReference type="ChEBI" id="CHEBI:43474"/>
        <dbReference type="ChEBI" id="CHEBI:59884"/>
        <dbReference type="ChEBI" id="CHEBI:61314"/>
        <dbReference type="EC" id="3.6.1.73"/>
    </reaction>
</comment>
<dbReference type="RefSeq" id="WP_019595891.1">
    <property type="nucleotide sequence ID" value="NZ_FNQC01000001.1"/>
</dbReference>
<dbReference type="InterPro" id="IPR002786">
    <property type="entry name" value="Non_canon_purine_NTPase"/>
</dbReference>
<keyword evidence="2 10" id="KW-0479">Metal-binding</keyword>
<dbReference type="InterPro" id="IPR026533">
    <property type="entry name" value="NTPase/PRRC1"/>
</dbReference>
<sequence length="190" mass="21056">MIYPKRKNIKEETRHRLVIVGSKNPVKISCADKAFHAAFDTAFIVEGVNASSEIEDQPFGDEQTYLGANNRAKNAKKIFPEADFWVGIEGGIEEKEGEMSAFAWVVVLDRDDRMGKAKTAVFFLPAVISDLVRGGLELGAANDRFFQEENSKQGDGAVGLLTNGAINRKEYYKQAVILALIPFLNEPLYP</sequence>
<feature type="binding site" evidence="10">
    <location>
        <begin position="81"/>
        <end position="82"/>
    </location>
    <ligand>
        <name>substrate</name>
    </ligand>
</feature>
<evidence type="ECO:0000256" key="9">
    <source>
        <dbReference type="ARBA" id="ARBA00048781"/>
    </source>
</evidence>
<evidence type="ECO:0000256" key="5">
    <source>
        <dbReference type="ARBA" id="ARBA00022842"/>
    </source>
</evidence>
<dbReference type="InterPro" id="IPR050299">
    <property type="entry name" value="YjjX_NTPase"/>
</dbReference>
<evidence type="ECO:0000256" key="3">
    <source>
        <dbReference type="ARBA" id="ARBA00022741"/>
    </source>
</evidence>
<evidence type="ECO:0000259" key="11">
    <source>
        <dbReference type="Pfam" id="PF01931"/>
    </source>
</evidence>
<comment type="caution">
    <text evidence="10">Lacks conserved residue(s) required for the propagation of feature annotation.</text>
</comment>
<comment type="catalytic activity">
    <reaction evidence="8 10">
        <text>ITP + H2O = IDP + phosphate + H(+)</text>
        <dbReference type="Rhea" id="RHEA:28330"/>
        <dbReference type="ChEBI" id="CHEBI:15377"/>
        <dbReference type="ChEBI" id="CHEBI:15378"/>
        <dbReference type="ChEBI" id="CHEBI:43474"/>
        <dbReference type="ChEBI" id="CHEBI:58280"/>
        <dbReference type="ChEBI" id="CHEBI:61402"/>
        <dbReference type="EC" id="3.6.1.73"/>
    </reaction>
</comment>
<evidence type="ECO:0000256" key="7">
    <source>
        <dbReference type="ARBA" id="ARBA00023211"/>
    </source>
</evidence>
<dbReference type="Pfam" id="PF01931">
    <property type="entry name" value="NTPase_I-T"/>
    <property type="match status" value="1"/>
</dbReference>
<dbReference type="PANTHER" id="PTHR34699:SF2">
    <property type="entry name" value="NON-CANONICAL PURINE NTP PHOSPHATASE_PRRC1 DOMAIN-CONTAINING PROTEIN"/>
    <property type="match status" value="1"/>
</dbReference>
<dbReference type="EMBL" id="FNQC01000001">
    <property type="protein sequence ID" value="SDY42133.1"/>
    <property type="molecule type" value="Genomic_DNA"/>
</dbReference>
<evidence type="ECO:0000256" key="8">
    <source>
        <dbReference type="ARBA" id="ARBA00048174"/>
    </source>
</evidence>
<feature type="binding site" evidence="10">
    <location>
        <position position="81"/>
    </location>
    <ligand>
        <name>Mg(2+)</name>
        <dbReference type="ChEBI" id="CHEBI:18420"/>
    </ligand>
</feature>
<dbReference type="HAMAP" id="MF_00648">
    <property type="entry name" value="Non_canon_purine_NTPase_YjjX"/>
    <property type="match status" value="1"/>
</dbReference>
<keyword evidence="4 10" id="KW-0378">Hydrolase</keyword>
<protein>
    <recommendedName>
        <fullName evidence="10">Probable inosine/xanthosine triphosphatase</fullName>
        <shortName evidence="10">ITPase/XTPase</shortName>
        <ecNumber evidence="10">3.6.1.73</ecNumber>
    </recommendedName>
    <alternativeName>
        <fullName evidence="10">Non-canonical purine NTP phosphatase</fullName>
    </alternativeName>
    <alternativeName>
        <fullName evidence="10">Non-standard purine NTP phosphatase</fullName>
    </alternativeName>
    <alternativeName>
        <fullName evidence="10">Nucleoside-triphosphate phosphatase</fullName>
        <shortName evidence="10">NTPase</shortName>
    </alternativeName>
</protein>
<dbReference type="NCBIfam" id="TIGR00258">
    <property type="entry name" value="inosine/xanthosine triphosphatase"/>
    <property type="match status" value="1"/>
</dbReference>
<dbReference type="InterPro" id="IPR029001">
    <property type="entry name" value="ITPase-like_fam"/>
</dbReference>
<keyword evidence="6 10" id="KW-0546">Nucleotide metabolism</keyword>
<comment type="similarity">
    <text evidence="10">Belongs to the YjjX NTPase family.</text>
</comment>